<dbReference type="NCBIfam" id="TIGR04088">
    <property type="entry name" value="cognate_SipW"/>
    <property type="match status" value="1"/>
</dbReference>
<dbReference type="AlphaFoldDB" id="A0A1J1ACB9"/>
<dbReference type="Gene3D" id="2.60.120.260">
    <property type="entry name" value="Galactose-binding domain-like"/>
    <property type="match status" value="1"/>
</dbReference>
<organism evidence="1 2">
    <name type="scientific">Halodesulfurarchaeum formicicum</name>
    <dbReference type="NCBI Taxonomy" id="1873524"/>
    <lineage>
        <taxon>Archaea</taxon>
        <taxon>Methanobacteriati</taxon>
        <taxon>Methanobacteriota</taxon>
        <taxon>Stenosarchaea group</taxon>
        <taxon>Halobacteria</taxon>
        <taxon>Halobacteriales</taxon>
        <taxon>Halobacteriaceae</taxon>
        <taxon>Halodesulfurarchaeum</taxon>
    </lineage>
</organism>
<dbReference type="KEGG" id="hhsr:HSR6_0922"/>
<dbReference type="PROSITE" id="PS51318">
    <property type="entry name" value="TAT"/>
    <property type="match status" value="1"/>
</dbReference>
<dbReference type="Proteomes" id="UP000186165">
    <property type="component" value="Chromosome"/>
</dbReference>
<evidence type="ECO:0000313" key="1">
    <source>
        <dbReference type="EMBL" id="APE95375.1"/>
    </source>
</evidence>
<dbReference type="InterPro" id="IPR006311">
    <property type="entry name" value="TAT_signal"/>
</dbReference>
<protein>
    <recommendedName>
        <fullName evidence="3">von Willebrand factor type A</fullName>
    </recommendedName>
</protein>
<proteinExistence type="predicted"/>
<sequence>MSEENNSFEISRRKTLAALGTIGAASAGAGLGTSAWFSDTETFEGNTITAGELDLKVDWRQTYTGPNGTELVNAYPGGNGEGMDFECSDLESGDDLPEGVFGDQEHLVELDDVKPGDEGEITFSLHLCDNPGYLWMTLENIAQGPGETPEPEPEPDEGELAENLYLEIWKESDCNNELNDEEPVILGEGDGVHTDPVTLAQAKEELAYEDGMIVLSGDGLNGWNIPAGAASRTCFEGDEQHCIGVRWWIPETVGNVIQGDTLEFDLGFYTEQCRHNQGCAPRDIGLNTGDGGWEITDGPQTGTAMVQTPHAEWIEPSDECAWIAPPEEDGNTDANGDQDPQGTYTFETDFEVDLQETPAGDGPCKLKFDAATDNTATFYLDDQELGEITGPSSDPDKGFKALETFEKEITAGEHTLVAEVENAEAGGSGWDNPVGLLVCGGVACGCEEESSDQNS</sequence>
<reference evidence="2" key="1">
    <citation type="submission" date="2016-08" db="EMBL/GenBank/DDBJ databases">
        <title>Discovery of first anaerobic lithoheterotrophic haloarchae widely represented in hypersaline habitats.</title>
        <authorList>
            <person name="Sorokin D.Y."/>
            <person name="Kublanov I.V."/>
            <person name="Roman P."/>
            <person name="Sinninghe Damste J.S."/>
            <person name="Golyshin P.N."/>
            <person name="Rojo D."/>
            <person name="Ciordia S."/>
            <person name="Mena Md.C."/>
            <person name="Ferrer M."/>
            <person name="Smedile F."/>
            <person name="Messina E."/>
            <person name="La Cono V."/>
            <person name="Yakimov M.M."/>
        </authorList>
    </citation>
    <scope>NUCLEOTIDE SEQUENCE [LARGE SCALE GENOMIC DNA]</scope>
    <source>
        <strain evidence="2">HSR6</strain>
    </source>
</reference>
<dbReference type="GeneID" id="30417440"/>
<accession>A0A1J1ACB9</accession>
<evidence type="ECO:0000313" key="2">
    <source>
        <dbReference type="Proteomes" id="UP000186165"/>
    </source>
</evidence>
<dbReference type="RefSeq" id="WP_071932945.1">
    <property type="nucleotide sequence ID" value="NZ_CP016804.1"/>
</dbReference>
<evidence type="ECO:0008006" key="3">
    <source>
        <dbReference type="Google" id="ProtNLM"/>
    </source>
</evidence>
<name>A0A1J1ACB9_9EURY</name>
<dbReference type="EMBL" id="CP016804">
    <property type="protein sequence ID" value="APE95375.1"/>
    <property type="molecule type" value="Genomic_DNA"/>
</dbReference>
<dbReference type="OrthoDB" id="137379at2157"/>
<dbReference type="InterPro" id="IPR023833">
    <property type="entry name" value="Signal_pept_SipW-depend-type"/>
</dbReference>
<gene>
    <name evidence="1" type="ORF">HSR6_0922</name>
</gene>
<keyword evidence="2" id="KW-1185">Reference proteome</keyword>